<proteinExistence type="predicted"/>
<sequence>MTVIKANECWWDSLASCFDMVSLNFVVNEFLGIFASGADLFGAPNCEEHACAAVRYAEVRKS</sequence>
<protein>
    <submittedName>
        <fullName evidence="1">Uncharacterized protein</fullName>
    </submittedName>
</protein>
<dbReference type="AlphaFoldDB" id="A0AB72UBR0"/>
<organism evidence="1 2">
    <name type="scientific">Thalassospira xiamenensis M-5 = DSM 17429</name>
    <dbReference type="NCBI Taxonomy" id="1123366"/>
    <lineage>
        <taxon>Bacteria</taxon>
        <taxon>Pseudomonadati</taxon>
        <taxon>Pseudomonadota</taxon>
        <taxon>Alphaproteobacteria</taxon>
        <taxon>Rhodospirillales</taxon>
        <taxon>Thalassospiraceae</taxon>
        <taxon>Thalassospira</taxon>
    </lineage>
</organism>
<dbReference type="Proteomes" id="UP000007127">
    <property type="component" value="Chromosome"/>
</dbReference>
<dbReference type="EMBL" id="CP004388">
    <property type="protein sequence ID" value="AJD51755.1"/>
    <property type="molecule type" value="Genomic_DNA"/>
</dbReference>
<evidence type="ECO:0000313" key="2">
    <source>
        <dbReference type="Proteomes" id="UP000007127"/>
    </source>
</evidence>
<gene>
    <name evidence="1" type="ORF">TH3_08185</name>
</gene>
<accession>A0AB72UBR0</accession>
<reference evidence="1 2" key="1">
    <citation type="journal article" date="2012" name="J. Bacteriol.">
        <title>Genome sequence of Thalassospira xiamenensis type strain M-5.</title>
        <authorList>
            <person name="Lai Q."/>
            <person name="Shao Z."/>
        </authorList>
    </citation>
    <scope>NUCLEOTIDE SEQUENCE [LARGE SCALE GENOMIC DNA]</scope>
    <source>
        <strain evidence="1 2">M-5</strain>
    </source>
</reference>
<dbReference type="KEGG" id="txi:TH3_08185"/>
<name>A0AB72UBR0_9PROT</name>
<evidence type="ECO:0000313" key="1">
    <source>
        <dbReference type="EMBL" id="AJD51755.1"/>
    </source>
</evidence>